<gene>
    <name evidence="2" type="ORF">B0H16DRAFT_1470627</name>
</gene>
<keyword evidence="3" id="KW-1185">Reference proteome</keyword>
<feature type="compositionally biased region" description="Acidic residues" evidence="1">
    <location>
        <begin position="182"/>
        <end position="198"/>
    </location>
</feature>
<feature type="region of interest" description="Disordered" evidence="1">
    <location>
        <begin position="38"/>
        <end position="125"/>
    </location>
</feature>
<dbReference type="AlphaFoldDB" id="A0AAD7HTZ8"/>
<dbReference type="Proteomes" id="UP001215598">
    <property type="component" value="Unassembled WGS sequence"/>
</dbReference>
<organism evidence="2 3">
    <name type="scientific">Mycena metata</name>
    <dbReference type="NCBI Taxonomy" id="1033252"/>
    <lineage>
        <taxon>Eukaryota</taxon>
        <taxon>Fungi</taxon>
        <taxon>Dikarya</taxon>
        <taxon>Basidiomycota</taxon>
        <taxon>Agaricomycotina</taxon>
        <taxon>Agaricomycetes</taxon>
        <taxon>Agaricomycetidae</taxon>
        <taxon>Agaricales</taxon>
        <taxon>Marasmiineae</taxon>
        <taxon>Mycenaceae</taxon>
        <taxon>Mycena</taxon>
    </lineage>
</organism>
<accession>A0AAD7HTZ8</accession>
<name>A0AAD7HTZ8_9AGAR</name>
<feature type="compositionally biased region" description="Basic and acidic residues" evidence="1">
    <location>
        <begin position="105"/>
        <end position="115"/>
    </location>
</feature>
<feature type="region of interest" description="Disordered" evidence="1">
    <location>
        <begin position="178"/>
        <end position="198"/>
    </location>
</feature>
<evidence type="ECO:0000313" key="2">
    <source>
        <dbReference type="EMBL" id="KAJ7728255.1"/>
    </source>
</evidence>
<comment type="caution">
    <text evidence="2">The sequence shown here is derived from an EMBL/GenBank/DDBJ whole genome shotgun (WGS) entry which is preliminary data.</text>
</comment>
<evidence type="ECO:0000313" key="3">
    <source>
        <dbReference type="Proteomes" id="UP001215598"/>
    </source>
</evidence>
<dbReference type="EMBL" id="JARKIB010000174">
    <property type="protein sequence ID" value="KAJ7728255.1"/>
    <property type="molecule type" value="Genomic_DNA"/>
</dbReference>
<protein>
    <submittedName>
        <fullName evidence="2">Uncharacterized protein</fullName>
    </submittedName>
</protein>
<evidence type="ECO:0000256" key="1">
    <source>
        <dbReference type="SAM" id="MobiDB-lite"/>
    </source>
</evidence>
<sequence length="198" mass="22117">MVFREVPHVRFAPSIYSVTDLISAPNWRREPRFACGLQKERQARPQAALARDVPDNQSATKATPGRRRNSRGQPAASATRDWEYRRQKRAAGPPNRSSAPKAKRDRQTRGGDGHPNRSAATRKRGEKMIIETYRVLGDAYTGTRSPESGLQPVKGYRMELEVVGRTADQVRVVEVNVSNESDSGDDVEEVIEETAETT</sequence>
<reference evidence="2" key="1">
    <citation type="submission" date="2023-03" db="EMBL/GenBank/DDBJ databases">
        <title>Massive genome expansion in bonnet fungi (Mycena s.s.) driven by repeated elements and novel gene families across ecological guilds.</title>
        <authorList>
            <consortium name="Lawrence Berkeley National Laboratory"/>
            <person name="Harder C.B."/>
            <person name="Miyauchi S."/>
            <person name="Viragh M."/>
            <person name="Kuo A."/>
            <person name="Thoen E."/>
            <person name="Andreopoulos B."/>
            <person name="Lu D."/>
            <person name="Skrede I."/>
            <person name="Drula E."/>
            <person name="Henrissat B."/>
            <person name="Morin E."/>
            <person name="Kohler A."/>
            <person name="Barry K."/>
            <person name="LaButti K."/>
            <person name="Morin E."/>
            <person name="Salamov A."/>
            <person name="Lipzen A."/>
            <person name="Mereny Z."/>
            <person name="Hegedus B."/>
            <person name="Baldrian P."/>
            <person name="Stursova M."/>
            <person name="Weitz H."/>
            <person name="Taylor A."/>
            <person name="Grigoriev I.V."/>
            <person name="Nagy L.G."/>
            <person name="Martin F."/>
            <person name="Kauserud H."/>
        </authorList>
    </citation>
    <scope>NUCLEOTIDE SEQUENCE</scope>
    <source>
        <strain evidence="2">CBHHK182m</strain>
    </source>
</reference>
<proteinExistence type="predicted"/>